<reference evidence="1 2" key="1">
    <citation type="submission" date="2015-03" db="EMBL/GenBank/DDBJ databases">
        <title>RNA-seq based gene annotation and comparative genomics of four Zymoseptoria species reveal species-specific pathogenicity related genes and transposable element activity.</title>
        <authorList>
            <person name="Grandaubert J."/>
            <person name="Bhattacharyya A."/>
            <person name="Stukenbrock E.H."/>
        </authorList>
    </citation>
    <scope>NUCLEOTIDE SEQUENCE [LARGE SCALE GENOMIC DNA]</scope>
    <source>
        <strain evidence="1 2">Zb18110</strain>
    </source>
</reference>
<protein>
    <submittedName>
        <fullName evidence="1">Uncharacterized protein</fullName>
    </submittedName>
</protein>
<name>A0A0F4GDK6_9PEZI</name>
<accession>A0A0F4GDK6</accession>
<organism evidence="1 2">
    <name type="scientific">Zymoseptoria brevis</name>
    <dbReference type="NCBI Taxonomy" id="1047168"/>
    <lineage>
        <taxon>Eukaryota</taxon>
        <taxon>Fungi</taxon>
        <taxon>Dikarya</taxon>
        <taxon>Ascomycota</taxon>
        <taxon>Pezizomycotina</taxon>
        <taxon>Dothideomycetes</taxon>
        <taxon>Dothideomycetidae</taxon>
        <taxon>Mycosphaerellales</taxon>
        <taxon>Mycosphaerellaceae</taxon>
        <taxon>Zymoseptoria</taxon>
    </lineage>
</organism>
<proteinExistence type="predicted"/>
<keyword evidence="2" id="KW-1185">Reference proteome</keyword>
<comment type="caution">
    <text evidence="1">The sequence shown here is derived from an EMBL/GenBank/DDBJ whole genome shotgun (WGS) entry which is preliminary data.</text>
</comment>
<evidence type="ECO:0000313" key="2">
    <source>
        <dbReference type="Proteomes" id="UP000033647"/>
    </source>
</evidence>
<dbReference type="Proteomes" id="UP000033647">
    <property type="component" value="Unassembled WGS sequence"/>
</dbReference>
<gene>
    <name evidence="1" type="ORF">TI39_contig4111g00016</name>
</gene>
<sequence length="216" mass="24989">MKYVRDSAEGLMVGCDFVVRTTPELCERMLLFLRHPKSILQAAQIFKDVENTIQGSSKLQIALFYRSDLRTVTGTAVKRKRRRNSYYMKQKYRNMIPVTTPLPPERLVAINSLVFTTPCSCDDNQLLYLCLHIKKLYNAARPNLGSLAKLFLTQPPVETVDVERFMFGWDQRISWQLELPAVSKSKTWLTLFGRSRRIRHSSEGRSRGRTRNVLCA</sequence>
<dbReference type="EMBL" id="LAFY01004071">
    <property type="protein sequence ID" value="KJX95481.1"/>
    <property type="molecule type" value="Genomic_DNA"/>
</dbReference>
<dbReference type="OrthoDB" id="10685305at2759"/>
<evidence type="ECO:0000313" key="1">
    <source>
        <dbReference type="EMBL" id="KJX95481.1"/>
    </source>
</evidence>
<dbReference type="AlphaFoldDB" id="A0A0F4GDK6"/>